<evidence type="ECO:0000313" key="3">
    <source>
        <dbReference type="EMBL" id="CUH36492.1"/>
    </source>
</evidence>
<dbReference type="EMBL" id="CYPR01000068">
    <property type="protein sequence ID" value="CUH36492.1"/>
    <property type="molecule type" value="Genomic_DNA"/>
</dbReference>
<dbReference type="InterPro" id="IPR038404">
    <property type="entry name" value="TRAP_DctP_sf"/>
</dbReference>
<dbReference type="STRING" id="313367.JSE7799_01211"/>
<organism evidence="3 4">
    <name type="scientific">Jannaschia seosinensis</name>
    <dbReference type="NCBI Taxonomy" id="313367"/>
    <lineage>
        <taxon>Bacteria</taxon>
        <taxon>Pseudomonadati</taxon>
        <taxon>Pseudomonadota</taxon>
        <taxon>Alphaproteobacteria</taxon>
        <taxon>Rhodobacterales</taxon>
        <taxon>Roseobacteraceae</taxon>
        <taxon>Jannaschia</taxon>
    </lineage>
</organism>
<evidence type="ECO:0000256" key="2">
    <source>
        <dbReference type="SAM" id="SignalP"/>
    </source>
</evidence>
<evidence type="ECO:0000256" key="1">
    <source>
        <dbReference type="ARBA" id="ARBA00004196"/>
    </source>
</evidence>
<accession>A0A0M7BB60</accession>
<protein>
    <submittedName>
        <fullName evidence="3">TRAP-type mannitol/chloroaromatic compound transport system, periplasmic component</fullName>
    </submittedName>
</protein>
<feature type="chain" id="PRO_5005809950" evidence="2">
    <location>
        <begin position="22"/>
        <end position="84"/>
    </location>
</feature>
<dbReference type="AlphaFoldDB" id="A0A0M7BB60"/>
<dbReference type="Proteomes" id="UP000049455">
    <property type="component" value="Unassembled WGS sequence"/>
</dbReference>
<reference evidence="3 4" key="1">
    <citation type="submission" date="2015-09" db="EMBL/GenBank/DDBJ databases">
        <authorList>
            <person name="Jackson K.R."/>
            <person name="Lunt B.L."/>
            <person name="Fisher J.N.B."/>
            <person name="Gardner A.V."/>
            <person name="Bailey M.E."/>
            <person name="Deus L.M."/>
            <person name="Earl A.S."/>
            <person name="Gibby P.D."/>
            <person name="Hartmann K.A."/>
            <person name="Liu J.E."/>
            <person name="Manci A.M."/>
            <person name="Nielsen D.A."/>
            <person name="Solomon M.B."/>
            <person name="Breakwell D.P."/>
            <person name="Burnett S.H."/>
            <person name="Grose J.H."/>
        </authorList>
    </citation>
    <scope>NUCLEOTIDE SEQUENCE [LARGE SCALE GENOMIC DNA]</scope>
    <source>
        <strain evidence="3 4">CECT 7799</strain>
    </source>
</reference>
<proteinExistence type="predicted"/>
<feature type="signal peptide" evidence="2">
    <location>
        <begin position="1"/>
        <end position="21"/>
    </location>
</feature>
<dbReference type="Gene3D" id="3.40.190.170">
    <property type="entry name" value="Bacterial extracellular solute-binding protein, family 7"/>
    <property type="match status" value="1"/>
</dbReference>
<evidence type="ECO:0000313" key="4">
    <source>
        <dbReference type="Proteomes" id="UP000049455"/>
    </source>
</evidence>
<keyword evidence="2" id="KW-0732">Signal</keyword>
<name>A0A0M7BB60_9RHOB</name>
<gene>
    <name evidence="3" type="ORF">JSE7799_01211</name>
</gene>
<keyword evidence="4" id="KW-1185">Reference proteome</keyword>
<dbReference type="PROSITE" id="PS51257">
    <property type="entry name" value="PROKAR_LIPOPROTEIN"/>
    <property type="match status" value="1"/>
</dbReference>
<dbReference type="GO" id="GO:0030313">
    <property type="term" value="C:cell envelope"/>
    <property type="evidence" value="ECO:0007669"/>
    <property type="project" value="UniProtKB-SubCell"/>
</dbReference>
<sequence length="84" mass="8368">MRLTATLSAAALAASCGLVQAETLDMASTFPKNMPFLGEGAEVLDEKIAAATGGEVELRVHGAGGLMPALEVLNQVSSGAIPAG</sequence>
<comment type="subcellular location">
    <subcellularLocation>
        <location evidence="1">Cell envelope</location>
    </subcellularLocation>
</comment>
<dbReference type="RefSeq" id="WP_245624816.1">
    <property type="nucleotide sequence ID" value="NZ_CYPR01000068.1"/>
</dbReference>